<accession>A0ACC2FC09</accession>
<evidence type="ECO:0000313" key="2">
    <source>
        <dbReference type="Proteomes" id="UP001157502"/>
    </source>
</evidence>
<sequence length="144" mass="15313">MGAEKMPVAWGFMLTVNAVSCLGPPFAGWMDDVTGSYNLGFVVAGVLNVLACLVLAFIPLAKRTTTQSGKSIMNVTIDQSTQEITQWADHLLPSSAQPTISRSVNYVSTTTFRSPEIIESSPQVDCGDKADDSGEPGPSETTQL</sequence>
<organism evidence="1 2">
    <name type="scientific">Dallia pectoralis</name>
    <name type="common">Alaska blackfish</name>
    <dbReference type="NCBI Taxonomy" id="75939"/>
    <lineage>
        <taxon>Eukaryota</taxon>
        <taxon>Metazoa</taxon>
        <taxon>Chordata</taxon>
        <taxon>Craniata</taxon>
        <taxon>Vertebrata</taxon>
        <taxon>Euteleostomi</taxon>
        <taxon>Actinopterygii</taxon>
        <taxon>Neopterygii</taxon>
        <taxon>Teleostei</taxon>
        <taxon>Protacanthopterygii</taxon>
        <taxon>Esociformes</taxon>
        <taxon>Umbridae</taxon>
        <taxon>Dallia</taxon>
    </lineage>
</organism>
<dbReference type="EMBL" id="CM055757">
    <property type="protein sequence ID" value="KAJ7988901.1"/>
    <property type="molecule type" value="Genomic_DNA"/>
</dbReference>
<dbReference type="Proteomes" id="UP001157502">
    <property type="component" value="Chromosome 30"/>
</dbReference>
<keyword evidence="2" id="KW-1185">Reference proteome</keyword>
<reference evidence="1" key="1">
    <citation type="submission" date="2021-05" db="EMBL/GenBank/DDBJ databases">
        <authorList>
            <person name="Pan Q."/>
            <person name="Jouanno E."/>
            <person name="Zahm M."/>
            <person name="Klopp C."/>
            <person name="Cabau C."/>
            <person name="Louis A."/>
            <person name="Berthelot C."/>
            <person name="Parey E."/>
            <person name="Roest Crollius H."/>
            <person name="Montfort J."/>
            <person name="Robinson-Rechavi M."/>
            <person name="Bouchez O."/>
            <person name="Lampietro C."/>
            <person name="Lopez Roques C."/>
            <person name="Donnadieu C."/>
            <person name="Postlethwait J."/>
            <person name="Bobe J."/>
            <person name="Dillon D."/>
            <person name="Chandos A."/>
            <person name="von Hippel F."/>
            <person name="Guiguen Y."/>
        </authorList>
    </citation>
    <scope>NUCLEOTIDE SEQUENCE</scope>
    <source>
        <strain evidence="1">YG-Jan2019</strain>
    </source>
</reference>
<proteinExistence type="predicted"/>
<comment type="caution">
    <text evidence="1">The sequence shown here is derived from an EMBL/GenBank/DDBJ whole genome shotgun (WGS) entry which is preliminary data.</text>
</comment>
<evidence type="ECO:0000313" key="1">
    <source>
        <dbReference type="EMBL" id="KAJ7988901.1"/>
    </source>
</evidence>
<protein>
    <submittedName>
        <fullName evidence="1">Uncharacterized protein</fullName>
    </submittedName>
</protein>
<name>A0ACC2FC09_DALPE</name>
<gene>
    <name evidence="1" type="ORF">DPEC_G00313990</name>
</gene>